<dbReference type="STRING" id="1007676.ABM34_01480"/>
<sequence length="217" mass="23494">MALSGFERVRIGIYNAIDDETIKPENIFDIGPDSKTFGSTVSASITNIAPTTTPINGSDQVWKTPGKGTGNISVAFVANTMDKIVRAKILGMDTKDGYQTISSDTEAPYCVFELISHDAQNEKAKARIALLKGRFSLGNVDPKTNTNTTVYSQDNLTFTAVDRNDGKTYVEAIEDDDFDIDKYEMDVFGQKVTNPDGGATSSPKTLPSTDSNTPTNK</sequence>
<keyword evidence="3" id="KW-1185">Reference proteome</keyword>
<reference evidence="3" key="1">
    <citation type="submission" date="2015-07" db="EMBL/GenBank/DDBJ databases">
        <title>Lactobacillus ginsenosidimutans/EMML 3141/ whole genome sequencing.</title>
        <authorList>
            <person name="Kim M.K."/>
            <person name="Im W.-T."/>
            <person name="Srinivasan S."/>
            <person name="Lee J.-J."/>
        </authorList>
    </citation>
    <scope>NUCLEOTIDE SEQUENCE [LARGE SCALE GENOMIC DNA]</scope>
    <source>
        <strain evidence="3">EMML 3041</strain>
    </source>
</reference>
<dbReference type="OrthoDB" id="2408663at2"/>
<dbReference type="RefSeq" id="WP_048702639.1">
    <property type="nucleotide sequence ID" value="NZ_CP012034.1"/>
</dbReference>
<dbReference type="InterPro" id="IPR006724">
    <property type="entry name" value="Phage_TTP"/>
</dbReference>
<accession>A0A0H4QDE0</accession>
<gene>
    <name evidence="2" type="ORF">ABM34_01480</name>
</gene>
<protein>
    <recommendedName>
        <fullName evidence="4">Phage tail protein</fullName>
    </recommendedName>
</protein>
<dbReference type="KEGG" id="lgn:ABM34_01480"/>
<evidence type="ECO:0000256" key="1">
    <source>
        <dbReference type="SAM" id="MobiDB-lite"/>
    </source>
</evidence>
<evidence type="ECO:0000313" key="2">
    <source>
        <dbReference type="EMBL" id="AKP66349.1"/>
    </source>
</evidence>
<feature type="compositionally biased region" description="Polar residues" evidence="1">
    <location>
        <begin position="199"/>
        <end position="217"/>
    </location>
</feature>
<feature type="region of interest" description="Disordered" evidence="1">
    <location>
        <begin position="189"/>
        <end position="217"/>
    </location>
</feature>
<dbReference type="PATRIC" id="fig|1007676.4.peg.311"/>
<dbReference type="Proteomes" id="UP000036106">
    <property type="component" value="Chromosome"/>
</dbReference>
<name>A0A0H4QDE0_9LACO</name>
<proteinExistence type="predicted"/>
<dbReference type="AlphaFoldDB" id="A0A0H4QDE0"/>
<evidence type="ECO:0000313" key="3">
    <source>
        <dbReference type="Proteomes" id="UP000036106"/>
    </source>
</evidence>
<evidence type="ECO:0008006" key="4">
    <source>
        <dbReference type="Google" id="ProtNLM"/>
    </source>
</evidence>
<organism evidence="2 3">
    <name type="scientific">Companilactobacillus ginsenosidimutans</name>
    <dbReference type="NCBI Taxonomy" id="1007676"/>
    <lineage>
        <taxon>Bacteria</taxon>
        <taxon>Bacillati</taxon>
        <taxon>Bacillota</taxon>
        <taxon>Bacilli</taxon>
        <taxon>Lactobacillales</taxon>
        <taxon>Lactobacillaceae</taxon>
        <taxon>Companilactobacillus</taxon>
    </lineage>
</organism>
<dbReference type="Pfam" id="PF04630">
    <property type="entry name" value="Phage_TTP_1"/>
    <property type="match status" value="1"/>
</dbReference>
<dbReference type="EMBL" id="CP012034">
    <property type="protein sequence ID" value="AKP66349.1"/>
    <property type="molecule type" value="Genomic_DNA"/>
</dbReference>